<keyword evidence="1" id="KW-0175">Coiled coil</keyword>
<feature type="region of interest" description="Disordered" evidence="2">
    <location>
        <begin position="1"/>
        <end position="25"/>
    </location>
</feature>
<name>A0A9W8RKK0_9HYPO</name>
<accession>A0A9W8RKK0</accession>
<feature type="coiled-coil region" evidence="1">
    <location>
        <begin position="37"/>
        <end position="64"/>
    </location>
</feature>
<evidence type="ECO:0000313" key="4">
    <source>
        <dbReference type="Proteomes" id="UP001152049"/>
    </source>
</evidence>
<dbReference type="AlphaFoldDB" id="A0A9W8RKK0"/>
<evidence type="ECO:0000313" key="3">
    <source>
        <dbReference type="EMBL" id="KAJ4246607.1"/>
    </source>
</evidence>
<proteinExistence type="predicted"/>
<dbReference type="EMBL" id="JAOQAZ010000042">
    <property type="protein sequence ID" value="KAJ4246607.1"/>
    <property type="molecule type" value="Genomic_DNA"/>
</dbReference>
<gene>
    <name evidence="3" type="ORF">NW762_013549</name>
</gene>
<feature type="region of interest" description="Disordered" evidence="2">
    <location>
        <begin position="79"/>
        <end position="102"/>
    </location>
</feature>
<feature type="compositionally biased region" description="Low complexity" evidence="2">
    <location>
        <begin position="1"/>
        <end position="13"/>
    </location>
</feature>
<dbReference type="OrthoDB" id="10620806at2759"/>
<dbReference type="Proteomes" id="UP001152049">
    <property type="component" value="Unassembled WGS sequence"/>
</dbReference>
<sequence>MNSNQGNNGQGNSWRRPQRPHEQDTATRAVLANQQLLQFQQQQLVQMQAQLAQQQQLLMQMGREILLRMEFQALKERMPAGLTSSPSASGTPGMPDTPNTLAHMTFGTHHALDMSDYTNL</sequence>
<organism evidence="3 4">
    <name type="scientific">Fusarium torreyae</name>
    <dbReference type="NCBI Taxonomy" id="1237075"/>
    <lineage>
        <taxon>Eukaryota</taxon>
        <taxon>Fungi</taxon>
        <taxon>Dikarya</taxon>
        <taxon>Ascomycota</taxon>
        <taxon>Pezizomycotina</taxon>
        <taxon>Sordariomycetes</taxon>
        <taxon>Hypocreomycetidae</taxon>
        <taxon>Hypocreales</taxon>
        <taxon>Nectriaceae</taxon>
        <taxon>Fusarium</taxon>
    </lineage>
</organism>
<evidence type="ECO:0000256" key="1">
    <source>
        <dbReference type="SAM" id="Coils"/>
    </source>
</evidence>
<protein>
    <submittedName>
        <fullName evidence="3">Uncharacterized protein</fullName>
    </submittedName>
</protein>
<reference evidence="3" key="1">
    <citation type="submission" date="2022-09" db="EMBL/GenBank/DDBJ databases">
        <title>Fusarium specimens isolated from Avocado Roots.</title>
        <authorList>
            <person name="Stajich J."/>
            <person name="Roper C."/>
            <person name="Heimlech-Rivalta G."/>
        </authorList>
    </citation>
    <scope>NUCLEOTIDE SEQUENCE</scope>
    <source>
        <strain evidence="3">CF00136</strain>
    </source>
</reference>
<keyword evidence="4" id="KW-1185">Reference proteome</keyword>
<comment type="caution">
    <text evidence="3">The sequence shown here is derived from an EMBL/GenBank/DDBJ whole genome shotgun (WGS) entry which is preliminary data.</text>
</comment>
<evidence type="ECO:0000256" key="2">
    <source>
        <dbReference type="SAM" id="MobiDB-lite"/>
    </source>
</evidence>